<dbReference type="EMBL" id="JAUEPS010000032">
    <property type="protein sequence ID" value="KAK0452029.1"/>
    <property type="molecule type" value="Genomic_DNA"/>
</dbReference>
<evidence type="ECO:0000313" key="2">
    <source>
        <dbReference type="Proteomes" id="UP001175211"/>
    </source>
</evidence>
<evidence type="ECO:0000313" key="1">
    <source>
        <dbReference type="EMBL" id="KAK0452029.1"/>
    </source>
</evidence>
<gene>
    <name evidence="1" type="ORF">EV420DRAFT_1482367</name>
</gene>
<dbReference type="GeneID" id="85353447"/>
<keyword evidence="2" id="KW-1185">Reference proteome</keyword>
<dbReference type="Proteomes" id="UP001175211">
    <property type="component" value="Unassembled WGS sequence"/>
</dbReference>
<sequence length="228" mass="25530">MVDHDAFPLLVSNLRENAPQAEFSIFPGDLAVILGQKQEPGTHPRHINGSAMIWVPHQSTAEERERTLDIRNYGRTDTVNVETSGYSAWGVPKASALCPRVDQDTAGKIKGFRNGCHRTWICTSNLDVVMPATEDLTLAPPSLHRGMIFDFTPSRDLRSPTYAMTIPPAGCLDAFGSAIFVPSQSRLTNPTVWQYLFDILSSEENKMELVMLVWDPGWWKVQETTRWG</sequence>
<comment type="caution">
    <text evidence="1">The sequence shown here is derived from an EMBL/GenBank/DDBJ whole genome shotgun (WGS) entry which is preliminary data.</text>
</comment>
<proteinExistence type="predicted"/>
<accession>A0AA39MZQ1</accession>
<reference evidence="1" key="1">
    <citation type="submission" date="2023-06" db="EMBL/GenBank/DDBJ databases">
        <authorList>
            <consortium name="Lawrence Berkeley National Laboratory"/>
            <person name="Ahrendt S."/>
            <person name="Sahu N."/>
            <person name="Indic B."/>
            <person name="Wong-Bajracharya J."/>
            <person name="Merenyi Z."/>
            <person name="Ke H.-M."/>
            <person name="Monk M."/>
            <person name="Kocsube S."/>
            <person name="Drula E."/>
            <person name="Lipzen A."/>
            <person name="Balint B."/>
            <person name="Henrissat B."/>
            <person name="Andreopoulos B."/>
            <person name="Martin F.M."/>
            <person name="Harder C.B."/>
            <person name="Rigling D."/>
            <person name="Ford K.L."/>
            <person name="Foster G.D."/>
            <person name="Pangilinan J."/>
            <person name="Papanicolaou A."/>
            <person name="Barry K."/>
            <person name="LaButti K."/>
            <person name="Viragh M."/>
            <person name="Koriabine M."/>
            <person name="Yan M."/>
            <person name="Riley R."/>
            <person name="Champramary S."/>
            <person name="Plett K.L."/>
            <person name="Tsai I.J."/>
            <person name="Slot J."/>
            <person name="Sipos G."/>
            <person name="Plett J."/>
            <person name="Nagy L.G."/>
            <person name="Grigoriev I.V."/>
        </authorList>
    </citation>
    <scope>NUCLEOTIDE SEQUENCE</scope>
    <source>
        <strain evidence="1">CCBAS 213</strain>
    </source>
</reference>
<protein>
    <submittedName>
        <fullName evidence="1">Uncharacterized protein</fullName>
    </submittedName>
</protein>
<dbReference type="RefSeq" id="XP_060327863.1">
    <property type="nucleotide sequence ID" value="XM_060469899.1"/>
</dbReference>
<organism evidence="1 2">
    <name type="scientific">Armillaria tabescens</name>
    <name type="common">Ringless honey mushroom</name>
    <name type="synonym">Agaricus tabescens</name>
    <dbReference type="NCBI Taxonomy" id="1929756"/>
    <lineage>
        <taxon>Eukaryota</taxon>
        <taxon>Fungi</taxon>
        <taxon>Dikarya</taxon>
        <taxon>Basidiomycota</taxon>
        <taxon>Agaricomycotina</taxon>
        <taxon>Agaricomycetes</taxon>
        <taxon>Agaricomycetidae</taxon>
        <taxon>Agaricales</taxon>
        <taxon>Marasmiineae</taxon>
        <taxon>Physalacriaceae</taxon>
        <taxon>Desarmillaria</taxon>
    </lineage>
</organism>
<dbReference type="AlphaFoldDB" id="A0AA39MZQ1"/>
<name>A0AA39MZQ1_ARMTA</name>